<dbReference type="InterPro" id="IPR010016">
    <property type="entry name" value="PxpB"/>
</dbReference>
<dbReference type="GO" id="GO:0005524">
    <property type="term" value="F:ATP binding"/>
    <property type="evidence" value="ECO:0007669"/>
    <property type="project" value="UniProtKB-KW"/>
</dbReference>
<dbReference type="Pfam" id="PF02682">
    <property type="entry name" value="CT_C_D"/>
    <property type="match status" value="1"/>
</dbReference>
<dbReference type="InterPro" id="IPR029000">
    <property type="entry name" value="Cyclophilin-like_dom_sf"/>
</dbReference>
<accession>A0A0N0XIY9</accession>
<dbReference type="NCBIfam" id="TIGR00370">
    <property type="entry name" value="5-oxoprolinase subunit PxpB"/>
    <property type="match status" value="1"/>
</dbReference>
<evidence type="ECO:0000256" key="3">
    <source>
        <dbReference type="ARBA" id="ARBA00022840"/>
    </source>
</evidence>
<dbReference type="PATRIC" id="fig|857265.3.peg.1951"/>
<evidence type="ECO:0000256" key="2">
    <source>
        <dbReference type="ARBA" id="ARBA00022801"/>
    </source>
</evidence>
<keyword evidence="2" id="KW-0378">Hydrolase</keyword>
<dbReference type="Proteomes" id="UP000037939">
    <property type="component" value="Unassembled WGS sequence"/>
</dbReference>
<dbReference type="SUPFAM" id="SSF50891">
    <property type="entry name" value="Cyclophilin-like"/>
    <property type="match status" value="1"/>
</dbReference>
<name>A0A0N0XIY9_9NEIS</name>
<dbReference type="GO" id="GO:0016301">
    <property type="term" value="F:kinase activity"/>
    <property type="evidence" value="ECO:0007669"/>
    <property type="project" value="UniProtKB-KW"/>
</dbReference>
<evidence type="ECO:0000313" key="6">
    <source>
        <dbReference type="Proteomes" id="UP000037939"/>
    </source>
</evidence>
<dbReference type="EMBL" id="LAQT01000007">
    <property type="protein sequence ID" value="KPC53310.1"/>
    <property type="molecule type" value="Genomic_DNA"/>
</dbReference>
<comment type="caution">
    <text evidence="5">The sequence shown here is derived from an EMBL/GenBank/DDBJ whole genome shotgun (WGS) entry which is preliminary data.</text>
</comment>
<evidence type="ECO:0000259" key="4">
    <source>
        <dbReference type="SMART" id="SM00796"/>
    </source>
</evidence>
<gene>
    <name evidence="5" type="primary">kipI</name>
    <name evidence="5" type="ORF">WG78_09480</name>
</gene>
<keyword evidence="6" id="KW-1185">Reference proteome</keyword>
<dbReference type="RefSeq" id="WP_053937550.1">
    <property type="nucleotide sequence ID" value="NZ_LAQT01000007.1"/>
</dbReference>
<dbReference type="GO" id="GO:0016787">
    <property type="term" value="F:hydrolase activity"/>
    <property type="evidence" value="ECO:0007669"/>
    <property type="project" value="UniProtKB-KW"/>
</dbReference>
<evidence type="ECO:0000256" key="1">
    <source>
        <dbReference type="ARBA" id="ARBA00022741"/>
    </source>
</evidence>
<keyword evidence="1" id="KW-0547">Nucleotide-binding</keyword>
<dbReference type="InterPro" id="IPR003833">
    <property type="entry name" value="CT_C_D"/>
</dbReference>
<dbReference type="Gene3D" id="2.40.100.10">
    <property type="entry name" value="Cyclophilin-like"/>
    <property type="match status" value="1"/>
</dbReference>
<feature type="domain" description="Carboxyltransferase" evidence="4">
    <location>
        <begin position="3"/>
        <end position="200"/>
    </location>
</feature>
<dbReference type="OrthoDB" id="9778567at2"/>
<dbReference type="PANTHER" id="PTHR34698:SF2">
    <property type="entry name" value="5-OXOPROLINASE SUBUNIT B"/>
    <property type="match status" value="1"/>
</dbReference>
<dbReference type="SMART" id="SM00796">
    <property type="entry name" value="AHS1"/>
    <property type="match status" value="1"/>
</dbReference>
<dbReference type="STRING" id="857265.WG78_09480"/>
<organism evidence="5 6">
    <name type="scientific">Amantichitinum ursilacus</name>
    <dbReference type="NCBI Taxonomy" id="857265"/>
    <lineage>
        <taxon>Bacteria</taxon>
        <taxon>Pseudomonadati</taxon>
        <taxon>Pseudomonadota</taxon>
        <taxon>Betaproteobacteria</taxon>
        <taxon>Neisseriales</taxon>
        <taxon>Chitinibacteraceae</taxon>
        <taxon>Amantichitinum</taxon>
    </lineage>
</organism>
<keyword evidence="5" id="KW-0808">Transferase</keyword>
<keyword evidence="3" id="KW-0067">ATP-binding</keyword>
<keyword evidence="5" id="KW-0418">Kinase</keyword>
<reference evidence="5 6" key="1">
    <citation type="submission" date="2015-07" db="EMBL/GenBank/DDBJ databases">
        <title>Draft genome sequence of the Amantichitinum ursilacus IGB-41, a new chitin-degrading bacterium.</title>
        <authorList>
            <person name="Kirstahler P."/>
            <person name="Guenther M."/>
            <person name="Grumaz C."/>
            <person name="Rupp S."/>
            <person name="Zibek S."/>
            <person name="Sohn K."/>
        </authorList>
    </citation>
    <scope>NUCLEOTIDE SEQUENCE [LARGE SCALE GENOMIC DNA]</scope>
    <source>
        <strain evidence="5 6">IGB-41</strain>
    </source>
</reference>
<dbReference type="PANTHER" id="PTHR34698">
    <property type="entry name" value="5-OXOPROLINASE SUBUNIT B"/>
    <property type="match status" value="1"/>
</dbReference>
<evidence type="ECO:0000313" key="5">
    <source>
        <dbReference type="EMBL" id="KPC53310.1"/>
    </source>
</evidence>
<proteinExistence type="predicted"/>
<sequence>MNPTLQPQGDTALVLTVSTALADQQRLWRMQRLLQQRFPDWWLVLGVGNLTVRFDPLTSRAALIEQGMQSAWTDSRDAEPVVGQRHDIAVQYGGKAGPDLAVVAEHSGLTPQQVIELHAAQDYVVYCIGFLPGFPYLGGLDERLIIPRRDQPRQKVPAGSVGIGGMQTGIYPCTSPGGWHLIGRTHTRLFDATRMPPALLAPGDSLRFVPGTEHAA</sequence>
<protein>
    <submittedName>
        <fullName evidence="5">Kinase A inhibitor</fullName>
    </submittedName>
</protein>
<dbReference type="AlphaFoldDB" id="A0A0N0XIY9"/>